<dbReference type="PANTHER" id="PTHR37836">
    <property type="entry name" value="LMO1036 PROTEIN"/>
    <property type="match status" value="1"/>
</dbReference>
<keyword evidence="4" id="KW-1185">Reference proteome</keyword>
<name>A0A1W2H9N1_9BACT</name>
<organism evidence="3 4">
    <name type="scientific">Aquiflexum balticum DSM 16537</name>
    <dbReference type="NCBI Taxonomy" id="758820"/>
    <lineage>
        <taxon>Bacteria</taxon>
        <taxon>Pseudomonadati</taxon>
        <taxon>Bacteroidota</taxon>
        <taxon>Cytophagia</taxon>
        <taxon>Cytophagales</taxon>
        <taxon>Cyclobacteriaceae</taxon>
        <taxon>Aquiflexum</taxon>
    </lineage>
</organism>
<dbReference type="Gene3D" id="3.20.20.80">
    <property type="entry name" value="Glycosidases"/>
    <property type="match status" value="1"/>
</dbReference>
<dbReference type="InterPro" id="IPR024749">
    <property type="entry name" value="Collagen-bd_put"/>
</dbReference>
<evidence type="ECO:0000313" key="3">
    <source>
        <dbReference type="EMBL" id="SMD45494.1"/>
    </source>
</evidence>
<accession>A0A1W2H9N1</accession>
<sequence>MIAVNKKIFLTLAGFLFLAILSGNNFHDLTKIGNMGNLKTSPGLAGGLRMWDHGKLQVSPNRRYLEHADGTSFLWIGDTAWEIFYRLRSSNPEGHDIEEYFQDRKNKGFTLIQAVLIEELDYKKGRGCAENGSTPFVNMDPGKRVEAYWNWVDHVVERAQEYGLYMCMLPAWGNWVNDQAIFNRENAYDYGVFLGARYKDSPNIIWMLGGDRHVNENQKAIWNSLAAGIKSEIGDNFLMTFHPAGAKSSSMDFHDEPWLDFNNFQSGHQMDGNNSWNLAIADWERTPTKPTLNSEPGYEGIVEKFWESCDNPRFIDYDVRKDAYRSLLAGSFGHTYGHSSIWQMLRPGDTPVACADPDVNWYDAIHSIGSSHMTHIGNLLKSRPADRWREESLVVEGMGYGKDRMGASRGDDFAFIYFPAPIIRTIQMNKISGSRVNCYWYNTRTGESNLIGTYKNSGTRTFSSPEGLDWLLVIDDADAGYSPPGMSDIWYH</sequence>
<dbReference type="InterPro" id="IPR017853">
    <property type="entry name" value="GH"/>
</dbReference>
<dbReference type="AlphaFoldDB" id="A0A1W2H9N1"/>
<feature type="domain" description="Putative collagen-binding" evidence="1">
    <location>
        <begin position="391"/>
        <end position="475"/>
    </location>
</feature>
<evidence type="ECO:0000259" key="1">
    <source>
        <dbReference type="Pfam" id="PF12904"/>
    </source>
</evidence>
<dbReference type="Pfam" id="PF13204">
    <property type="entry name" value="Apiosidase"/>
    <property type="match status" value="1"/>
</dbReference>
<feature type="domain" description="Apiosidase-like catalytic" evidence="2">
    <location>
        <begin position="59"/>
        <end position="384"/>
    </location>
</feature>
<gene>
    <name evidence="3" type="ORF">SAMN00777080_4146</name>
</gene>
<dbReference type="STRING" id="758820.SAMN00777080_4146"/>
<dbReference type="OrthoDB" id="59486at2"/>
<dbReference type="Proteomes" id="UP000192333">
    <property type="component" value="Chromosome I"/>
</dbReference>
<reference evidence="4" key="1">
    <citation type="submission" date="2017-04" db="EMBL/GenBank/DDBJ databases">
        <authorList>
            <person name="Varghese N."/>
            <person name="Submissions S."/>
        </authorList>
    </citation>
    <scope>NUCLEOTIDE SEQUENCE [LARGE SCALE GENOMIC DNA]</scope>
    <source>
        <strain evidence="4">DSM 16537</strain>
    </source>
</reference>
<evidence type="ECO:0000259" key="2">
    <source>
        <dbReference type="Pfam" id="PF13204"/>
    </source>
</evidence>
<evidence type="ECO:0000313" key="4">
    <source>
        <dbReference type="Proteomes" id="UP000192333"/>
    </source>
</evidence>
<dbReference type="EMBL" id="LT838813">
    <property type="protein sequence ID" value="SMD45494.1"/>
    <property type="molecule type" value="Genomic_DNA"/>
</dbReference>
<proteinExistence type="predicted"/>
<dbReference type="PANTHER" id="PTHR37836:SF3">
    <property type="entry name" value="ENDOGLUCANASE"/>
    <property type="match status" value="1"/>
</dbReference>
<protein>
    <submittedName>
        <fullName evidence="3">Putative collagen-binding domain of a collagenase</fullName>
    </submittedName>
</protein>
<dbReference type="InterPro" id="IPR025277">
    <property type="entry name" value="Apiosidase-like_cat_dom"/>
</dbReference>
<dbReference type="SUPFAM" id="SSF51445">
    <property type="entry name" value="(Trans)glycosidases"/>
    <property type="match status" value="1"/>
</dbReference>
<dbReference type="Pfam" id="PF12904">
    <property type="entry name" value="Collagen_bind_2"/>
    <property type="match status" value="1"/>
</dbReference>